<comment type="similarity">
    <text evidence="2">Belongs to the UPF0104 family.</text>
</comment>
<comment type="caution">
    <text evidence="8">The sequence shown here is derived from an EMBL/GenBank/DDBJ whole genome shotgun (WGS) entry which is preliminary data.</text>
</comment>
<comment type="subcellular location">
    <subcellularLocation>
        <location evidence="1">Cell membrane</location>
        <topology evidence="1">Multi-pass membrane protein</topology>
    </subcellularLocation>
</comment>
<dbReference type="AlphaFoldDB" id="A0A4S3TPH3"/>
<dbReference type="Pfam" id="PF03706">
    <property type="entry name" value="LPG_synthase_TM"/>
    <property type="match status" value="1"/>
</dbReference>
<evidence type="ECO:0000256" key="7">
    <source>
        <dbReference type="SAM" id="Phobius"/>
    </source>
</evidence>
<dbReference type="PANTHER" id="PTHR39087:SF2">
    <property type="entry name" value="UPF0104 MEMBRANE PROTEIN MJ1595"/>
    <property type="match status" value="1"/>
</dbReference>
<dbReference type="EMBL" id="RBZW01000012">
    <property type="protein sequence ID" value="THE66201.1"/>
    <property type="molecule type" value="Genomic_DNA"/>
</dbReference>
<evidence type="ECO:0000256" key="2">
    <source>
        <dbReference type="ARBA" id="ARBA00011061"/>
    </source>
</evidence>
<name>A0A4S3TPH3_9EURY</name>
<feature type="transmembrane region" description="Helical" evidence="7">
    <location>
        <begin position="157"/>
        <end position="175"/>
    </location>
</feature>
<feature type="transmembrane region" description="Helical" evidence="7">
    <location>
        <begin position="125"/>
        <end position="145"/>
    </location>
</feature>
<feature type="transmembrane region" description="Helical" evidence="7">
    <location>
        <begin position="316"/>
        <end position="332"/>
    </location>
</feature>
<organism evidence="8 9">
    <name type="scientific">Salinadaptatus halalkaliphilus</name>
    <dbReference type="NCBI Taxonomy" id="2419781"/>
    <lineage>
        <taxon>Archaea</taxon>
        <taxon>Methanobacteriati</taxon>
        <taxon>Methanobacteriota</taxon>
        <taxon>Stenosarchaea group</taxon>
        <taxon>Halobacteria</taxon>
        <taxon>Halobacteriales</taxon>
        <taxon>Natrialbaceae</taxon>
        <taxon>Salinadaptatus</taxon>
    </lineage>
</organism>
<feature type="transmembrane region" description="Helical" evidence="7">
    <location>
        <begin position="39"/>
        <end position="58"/>
    </location>
</feature>
<evidence type="ECO:0000256" key="4">
    <source>
        <dbReference type="ARBA" id="ARBA00022692"/>
    </source>
</evidence>
<evidence type="ECO:0000256" key="1">
    <source>
        <dbReference type="ARBA" id="ARBA00004651"/>
    </source>
</evidence>
<evidence type="ECO:0000313" key="8">
    <source>
        <dbReference type="EMBL" id="THE66201.1"/>
    </source>
</evidence>
<keyword evidence="5 7" id="KW-1133">Transmembrane helix</keyword>
<accession>A0A4S3TPH3</accession>
<keyword evidence="6 7" id="KW-0472">Membrane</keyword>
<sequence length="342" mass="35190">MRWRRGTLGLVVAIAVVGLLVYGVGWETVLEHVSDAHPAALAAALVAGFGMLVLRGLVINQLLTAVDGPARGLAFATAFLSGYFARSALPWGRSTGTPVMAYLLANNSDSEFEDNLAVVAAAEGFNVVASLVVAGVGFAVSVLALGGESTETVTTSVAMLTGGGLLAAGLVAIVFHRGVARAVTIDVASRLESGVGRLPWLSRFEGALTERIDGFFRTLETIQASQRTLAVAFSFAVIGWLFNAAPLYFCLLALGVDVPFALVLICAPLASFGGVVPLPGGSGGIEVVLASLLVATVGVSAGVATAAAILYRLTTYWSHLVIGGCGALYLSLSPTKRPTKRT</sequence>
<dbReference type="Proteomes" id="UP000318864">
    <property type="component" value="Unassembled WGS sequence"/>
</dbReference>
<keyword evidence="3" id="KW-1003">Cell membrane</keyword>
<proteinExistence type="inferred from homology"/>
<feature type="transmembrane region" description="Helical" evidence="7">
    <location>
        <begin position="287"/>
        <end position="310"/>
    </location>
</feature>
<feature type="transmembrane region" description="Helical" evidence="7">
    <location>
        <begin position="260"/>
        <end position="280"/>
    </location>
</feature>
<protein>
    <submittedName>
        <fullName evidence="8">UPF0104 family protein</fullName>
    </submittedName>
</protein>
<keyword evidence="4 7" id="KW-0812">Transmembrane</keyword>
<dbReference type="NCBIfam" id="TIGR00374">
    <property type="entry name" value="flippase-like domain"/>
    <property type="match status" value="1"/>
</dbReference>
<evidence type="ECO:0000256" key="3">
    <source>
        <dbReference type="ARBA" id="ARBA00022475"/>
    </source>
</evidence>
<dbReference type="OrthoDB" id="15513at2157"/>
<gene>
    <name evidence="8" type="ORF">D8Y22_04620</name>
</gene>
<dbReference type="InterPro" id="IPR022791">
    <property type="entry name" value="L-PG_synthase/AglD"/>
</dbReference>
<dbReference type="RefSeq" id="WP_141463544.1">
    <property type="nucleotide sequence ID" value="NZ_RBZW01000012.1"/>
</dbReference>
<reference evidence="8 9" key="1">
    <citation type="submission" date="2018-10" db="EMBL/GenBank/DDBJ databases">
        <title>Natronolimnobius sp. XQ-INN 246 isolated from Inner Mongolia Autonomous Region of China.</title>
        <authorList>
            <person name="Xue Q."/>
        </authorList>
    </citation>
    <scope>NUCLEOTIDE SEQUENCE [LARGE SCALE GENOMIC DNA]</scope>
    <source>
        <strain evidence="8 9">XQ-INN 246</strain>
    </source>
</reference>
<dbReference type="GO" id="GO:0005886">
    <property type="term" value="C:plasma membrane"/>
    <property type="evidence" value="ECO:0007669"/>
    <property type="project" value="UniProtKB-SubCell"/>
</dbReference>
<feature type="transmembrane region" description="Helical" evidence="7">
    <location>
        <begin position="229"/>
        <end position="254"/>
    </location>
</feature>
<evidence type="ECO:0000313" key="9">
    <source>
        <dbReference type="Proteomes" id="UP000318864"/>
    </source>
</evidence>
<evidence type="ECO:0000256" key="6">
    <source>
        <dbReference type="ARBA" id="ARBA00023136"/>
    </source>
</evidence>
<keyword evidence="9" id="KW-1185">Reference proteome</keyword>
<evidence type="ECO:0000256" key="5">
    <source>
        <dbReference type="ARBA" id="ARBA00022989"/>
    </source>
</evidence>
<dbReference type="PANTHER" id="PTHR39087">
    <property type="entry name" value="UPF0104 MEMBRANE PROTEIN MJ1595"/>
    <property type="match status" value="1"/>
</dbReference>